<keyword evidence="1 2" id="KW-0489">Methyltransferase</keyword>
<name>A0ABW8PU69_9GAMM</name>
<evidence type="ECO:0000256" key="1">
    <source>
        <dbReference type="HAMAP-Rule" id="MF_01523"/>
    </source>
</evidence>
<comment type="catalytic activity">
    <reaction evidence="1">
        <text>guanosine(1516) in 16S rRNA + S-adenosyl-L-methionine = N(2)-methylguanosine(1516) in 16S rRNA + S-adenosyl-L-homocysteine + H(+)</text>
        <dbReference type="Rhea" id="RHEA:43220"/>
        <dbReference type="Rhea" id="RHEA-COMP:10412"/>
        <dbReference type="Rhea" id="RHEA-COMP:10413"/>
        <dbReference type="ChEBI" id="CHEBI:15378"/>
        <dbReference type="ChEBI" id="CHEBI:57856"/>
        <dbReference type="ChEBI" id="CHEBI:59789"/>
        <dbReference type="ChEBI" id="CHEBI:74269"/>
        <dbReference type="ChEBI" id="CHEBI:74481"/>
        <dbReference type="EC" id="2.1.1.242"/>
    </reaction>
</comment>
<dbReference type="PANTHER" id="PTHR36112:SF1">
    <property type="entry name" value="RIBOSOMAL RNA SMALL SUBUNIT METHYLTRANSFERASE J"/>
    <property type="match status" value="1"/>
</dbReference>
<dbReference type="GO" id="GO:0008168">
    <property type="term" value="F:methyltransferase activity"/>
    <property type="evidence" value="ECO:0007669"/>
    <property type="project" value="UniProtKB-KW"/>
</dbReference>
<feature type="binding site" evidence="1">
    <location>
        <begin position="121"/>
        <end position="122"/>
    </location>
    <ligand>
        <name>S-adenosyl-L-methionine</name>
        <dbReference type="ChEBI" id="CHEBI:59789"/>
    </ligand>
</feature>
<dbReference type="RefSeq" id="WP_405336719.1">
    <property type="nucleotide sequence ID" value="NZ_JBANFI010000001.1"/>
</dbReference>
<proteinExistence type="inferred from homology"/>
<comment type="function">
    <text evidence="1">Specifically methylates the guanosine in position 1516 of 16S rRNA.</text>
</comment>
<dbReference type="InterPro" id="IPR007536">
    <property type="entry name" value="16SrRNA_methylTrfase_J"/>
</dbReference>
<keyword evidence="1" id="KW-0963">Cytoplasm</keyword>
<comment type="similarity">
    <text evidence="1">Belongs to the methyltransferase superfamily. RsmJ family.</text>
</comment>
<dbReference type="EC" id="2.1.1.242" evidence="1"/>
<dbReference type="Gene3D" id="3.40.50.150">
    <property type="entry name" value="Vaccinia Virus protein VP39"/>
    <property type="match status" value="1"/>
</dbReference>
<evidence type="ECO:0000313" key="2">
    <source>
        <dbReference type="EMBL" id="MFK7159840.1"/>
    </source>
</evidence>
<organism evidence="2 3">
    <name type="scientific">Marinospirillum alkalitolerans</name>
    <dbReference type="NCBI Taxonomy" id="3123374"/>
    <lineage>
        <taxon>Bacteria</taxon>
        <taxon>Pseudomonadati</taxon>
        <taxon>Pseudomonadota</taxon>
        <taxon>Gammaproteobacteria</taxon>
        <taxon>Oceanospirillales</taxon>
        <taxon>Oceanospirillaceae</taxon>
        <taxon>Marinospirillum</taxon>
    </lineage>
</organism>
<dbReference type="SUPFAM" id="SSF53335">
    <property type="entry name" value="S-adenosyl-L-methionine-dependent methyltransferases"/>
    <property type="match status" value="1"/>
</dbReference>
<keyword evidence="1" id="KW-0698">rRNA processing</keyword>
<dbReference type="HAMAP" id="MF_01523">
    <property type="entry name" value="16SrRNA_methyltr_J"/>
    <property type="match status" value="1"/>
</dbReference>
<dbReference type="EMBL" id="JBANFI010000001">
    <property type="protein sequence ID" value="MFK7159840.1"/>
    <property type="molecule type" value="Genomic_DNA"/>
</dbReference>
<comment type="subcellular location">
    <subcellularLocation>
        <location evidence="1">Cytoplasm</location>
    </subcellularLocation>
</comment>
<keyword evidence="1" id="KW-0808">Transferase</keyword>
<dbReference type="InterPro" id="IPR029063">
    <property type="entry name" value="SAM-dependent_MTases_sf"/>
</dbReference>
<dbReference type="PANTHER" id="PTHR36112">
    <property type="entry name" value="RIBOSOMAL RNA SMALL SUBUNIT METHYLTRANSFERASE J"/>
    <property type="match status" value="1"/>
</dbReference>
<comment type="caution">
    <text evidence="1">Lacks conserved residue(s) required for the propagation of feature annotation.</text>
</comment>
<accession>A0ABW8PU69</accession>
<sequence length="261" mass="28684">MTHSLLYLADPQQRQQAQAWAEQLQLTLSDTPPTQGCYLLVNTQGLGLALAEEPKVAPVQVDLVGGRLAHRRQFGGGRGQAVAKACGLKAGISPRILDATAGLLSDAFVLASLGAEVWALERHPWVAALGQDAYQRASAHQDPELASILARLRLFQGQASQRLAELSQDLQAEVIYLDPMFPASKKSAQVKKEMRLFHHLVGQDEDADLLLEMALDCASHRVVVKRPRHAPYLMQRAPQIELTGQANRFDIYSLKKLTRDA</sequence>
<dbReference type="Proteomes" id="UP001621714">
    <property type="component" value="Unassembled WGS sequence"/>
</dbReference>
<reference evidence="2 3" key="1">
    <citation type="submission" date="2024-02" db="EMBL/GenBank/DDBJ databases">
        <title>Marinospirillum sp. MEB 164 isolated from Lonar lake sediment.</title>
        <authorList>
            <person name="Joshi A."/>
            <person name="Thite S."/>
        </authorList>
    </citation>
    <scope>NUCLEOTIDE SEQUENCE [LARGE SCALE GENOMIC DNA]</scope>
    <source>
        <strain evidence="2 3">MEB164</strain>
    </source>
</reference>
<gene>
    <name evidence="1" type="primary">rsmJ</name>
    <name evidence="2" type="ORF">V6U78_02155</name>
</gene>
<dbReference type="Pfam" id="PF04445">
    <property type="entry name" value="SAM_MT"/>
    <property type="match status" value="1"/>
</dbReference>
<keyword evidence="1" id="KW-0949">S-adenosyl-L-methionine</keyword>
<comment type="caution">
    <text evidence="2">The sequence shown here is derived from an EMBL/GenBank/DDBJ whole genome shotgun (WGS) entry which is preliminary data.</text>
</comment>
<protein>
    <recommendedName>
        <fullName evidence="1">Ribosomal RNA small subunit methyltransferase J</fullName>
        <ecNumber evidence="1">2.1.1.242</ecNumber>
    </recommendedName>
    <alternativeName>
        <fullName evidence="1">16S rRNA m2G1516 methyltransferase</fullName>
    </alternativeName>
    <alternativeName>
        <fullName evidence="1">rRNA (guanine-N(2)-)-methyltransferase</fullName>
    </alternativeName>
</protein>
<keyword evidence="3" id="KW-1185">Reference proteome</keyword>
<feature type="binding site" evidence="1">
    <location>
        <position position="178"/>
    </location>
    <ligand>
        <name>S-adenosyl-L-methionine</name>
        <dbReference type="ChEBI" id="CHEBI:59789"/>
    </ligand>
</feature>
<evidence type="ECO:0000313" key="3">
    <source>
        <dbReference type="Proteomes" id="UP001621714"/>
    </source>
</evidence>
<dbReference type="GO" id="GO:0032259">
    <property type="term" value="P:methylation"/>
    <property type="evidence" value="ECO:0007669"/>
    <property type="project" value="UniProtKB-KW"/>
</dbReference>